<name>A0ACB9Z555_9PEZI</name>
<dbReference type="EMBL" id="MU393456">
    <property type="protein sequence ID" value="KAI4866607.1"/>
    <property type="molecule type" value="Genomic_DNA"/>
</dbReference>
<sequence length="290" mass="29216">MYSTRLVHVLMVALSVTSVTGVAWLSPHHGAHEVKRQDTISIGTDIASESAAADPTSSSADDPTSSSTTAVETSTSETPTSTSEEPSSTPTSATTTTDNTSPTSTDATPTSTNGPTTTPPTTTSGGSPTSAPTSTSTGGDGNNETTESAATTVSPVTSTFVTVVTTTDAAGQTFVTSSSSTSVTTPTTVPSQPDSDTGMTPQVKNTIIGVCVGVGGAIILAAAGVLFWRLRSKRRNPDESEELVSYGDGFSGPGAAEKSDTAGSTTGRTPFQSTLESYHAPTQTNAASNF</sequence>
<dbReference type="Proteomes" id="UP001497700">
    <property type="component" value="Unassembled WGS sequence"/>
</dbReference>
<organism evidence="1 2">
    <name type="scientific">Hypoxylon rubiginosum</name>
    <dbReference type="NCBI Taxonomy" id="110542"/>
    <lineage>
        <taxon>Eukaryota</taxon>
        <taxon>Fungi</taxon>
        <taxon>Dikarya</taxon>
        <taxon>Ascomycota</taxon>
        <taxon>Pezizomycotina</taxon>
        <taxon>Sordariomycetes</taxon>
        <taxon>Xylariomycetidae</taxon>
        <taxon>Xylariales</taxon>
        <taxon>Hypoxylaceae</taxon>
        <taxon>Hypoxylon</taxon>
    </lineage>
</organism>
<proteinExistence type="predicted"/>
<protein>
    <submittedName>
        <fullName evidence="1">Uncharacterized protein</fullName>
    </submittedName>
</protein>
<keyword evidence="2" id="KW-1185">Reference proteome</keyword>
<comment type="caution">
    <text evidence="1">The sequence shown here is derived from an EMBL/GenBank/DDBJ whole genome shotgun (WGS) entry which is preliminary data.</text>
</comment>
<evidence type="ECO:0000313" key="2">
    <source>
        <dbReference type="Proteomes" id="UP001497700"/>
    </source>
</evidence>
<gene>
    <name evidence="1" type="ORF">F4820DRAFT_416115</name>
</gene>
<accession>A0ACB9Z555</accession>
<evidence type="ECO:0000313" key="1">
    <source>
        <dbReference type="EMBL" id="KAI4866607.1"/>
    </source>
</evidence>
<reference evidence="1 2" key="1">
    <citation type="journal article" date="2022" name="New Phytol.">
        <title>Ecological generalism drives hyperdiversity of secondary metabolite gene clusters in xylarialean endophytes.</title>
        <authorList>
            <person name="Franco M.E.E."/>
            <person name="Wisecaver J.H."/>
            <person name="Arnold A.E."/>
            <person name="Ju Y.M."/>
            <person name="Slot J.C."/>
            <person name="Ahrendt S."/>
            <person name="Moore L.P."/>
            <person name="Eastman K.E."/>
            <person name="Scott K."/>
            <person name="Konkel Z."/>
            <person name="Mondo S.J."/>
            <person name="Kuo A."/>
            <person name="Hayes R.D."/>
            <person name="Haridas S."/>
            <person name="Andreopoulos B."/>
            <person name="Riley R."/>
            <person name="LaButti K."/>
            <person name="Pangilinan J."/>
            <person name="Lipzen A."/>
            <person name="Amirebrahimi M."/>
            <person name="Yan J."/>
            <person name="Adam C."/>
            <person name="Keymanesh K."/>
            <person name="Ng V."/>
            <person name="Louie K."/>
            <person name="Northen T."/>
            <person name="Drula E."/>
            <person name="Henrissat B."/>
            <person name="Hsieh H.M."/>
            <person name="Youens-Clark K."/>
            <person name="Lutzoni F."/>
            <person name="Miadlikowska J."/>
            <person name="Eastwood D.C."/>
            <person name="Hamelin R.C."/>
            <person name="Grigoriev I.V."/>
            <person name="U'Ren J.M."/>
        </authorList>
    </citation>
    <scope>NUCLEOTIDE SEQUENCE [LARGE SCALE GENOMIC DNA]</scope>
    <source>
        <strain evidence="1 2">CBS 119005</strain>
    </source>
</reference>